<dbReference type="AlphaFoldDB" id="A0A8H8WQ28"/>
<gene>
    <name evidence="3" type="primary">wcbB</name>
    <name evidence="3" type="ORF">mvi_07310</name>
</gene>
<accession>A0A8H8WQ28</accession>
<protein>
    <submittedName>
        <fullName evidence="3">Capsular polysaccharide glycosyltransferase biosynthesis protein</fullName>
    </submittedName>
</protein>
<proteinExistence type="predicted"/>
<evidence type="ECO:0000256" key="1">
    <source>
        <dbReference type="ARBA" id="ARBA00022679"/>
    </source>
</evidence>
<dbReference type="Gene3D" id="3.40.50.2000">
    <property type="entry name" value="Glycogen Phosphorylase B"/>
    <property type="match status" value="1"/>
</dbReference>
<name>A0A8H8WQ28_9HYPH</name>
<keyword evidence="1 3" id="KW-0808">Transferase</keyword>
<feature type="domain" description="Glycosyl transferase family 1" evidence="2">
    <location>
        <begin position="261"/>
        <end position="386"/>
    </location>
</feature>
<dbReference type="SUPFAM" id="SSF53756">
    <property type="entry name" value="UDP-Glycosyltransferase/glycogen phosphorylase"/>
    <property type="match status" value="1"/>
</dbReference>
<reference evidence="3" key="1">
    <citation type="submission" date="2020-11" db="EMBL/GenBank/DDBJ databases">
        <title>Complete genome sequence of a novel pathogenic Methylobacterium strain isolated from rice in Vietnam.</title>
        <authorList>
            <person name="Lai K."/>
            <person name="Okazaki S."/>
            <person name="Higashi K."/>
            <person name="Mori H."/>
            <person name="Toyoda A."/>
            <person name="Kurokawa K."/>
        </authorList>
    </citation>
    <scope>NUCLEOTIDE SEQUENCE</scope>
    <source>
        <strain evidence="3">VL1</strain>
    </source>
</reference>
<dbReference type="Pfam" id="PF00534">
    <property type="entry name" value="Glycos_transf_1"/>
    <property type="match status" value="1"/>
</dbReference>
<dbReference type="EMBL" id="AP024145">
    <property type="protein sequence ID" value="BCM82270.1"/>
    <property type="molecule type" value="Genomic_DNA"/>
</dbReference>
<dbReference type="Proteomes" id="UP000663508">
    <property type="component" value="Chromosome"/>
</dbReference>
<organism evidence="3 4">
    <name type="scientific">Methylobacterium indicum</name>
    <dbReference type="NCBI Taxonomy" id="1775910"/>
    <lineage>
        <taxon>Bacteria</taxon>
        <taxon>Pseudomonadati</taxon>
        <taxon>Pseudomonadota</taxon>
        <taxon>Alphaproteobacteria</taxon>
        <taxon>Hyphomicrobiales</taxon>
        <taxon>Methylobacteriaceae</taxon>
        <taxon>Methylobacterium</taxon>
    </lineage>
</organism>
<dbReference type="InterPro" id="IPR001296">
    <property type="entry name" value="Glyco_trans_1"/>
</dbReference>
<evidence type="ECO:0000313" key="3">
    <source>
        <dbReference type="EMBL" id="BCM82270.1"/>
    </source>
</evidence>
<dbReference type="CDD" id="cd03809">
    <property type="entry name" value="GT4_MtfB-like"/>
    <property type="match status" value="1"/>
</dbReference>
<evidence type="ECO:0000313" key="4">
    <source>
        <dbReference type="Proteomes" id="UP000663508"/>
    </source>
</evidence>
<evidence type="ECO:0000259" key="2">
    <source>
        <dbReference type="Pfam" id="PF00534"/>
    </source>
</evidence>
<dbReference type="GO" id="GO:0016757">
    <property type="term" value="F:glycosyltransferase activity"/>
    <property type="evidence" value="ECO:0007669"/>
    <property type="project" value="InterPro"/>
</dbReference>
<dbReference type="KEGG" id="mind:mvi_07310"/>
<dbReference type="PANTHER" id="PTHR46401:SF2">
    <property type="entry name" value="GLYCOSYLTRANSFERASE WBBK-RELATED"/>
    <property type="match status" value="1"/>
</dbReference>
<dbReference type="PANTHER" id="PTHR46401">
    <property type="entry name" value="GLYCOSYLTRANSFERASE WBBK-RELATED"/>
    <property type="match status" value="1"/>
</dbReference>
<sequence length="444" mass="48074">MCRNAGNRVTLAEPHQDRMRPHPVAFDLTRLVTRLRHASPTGIDRVDLAYARHLLGQAGPRFGVVSTPVGPKLLDRRQMTDLVEGAVAAWTEDVTAGDDPVYRDLAARLGLPAPAAGTGAAAPEGAAQRRKRQWRARLTAWRAPGPEALPLNALYLHTSHLRLDKPGRFDWLYDRPDVRPVFFVHDLIPIEYPEYGRDGEAGRHRVRMETMARHAQAIVANSDDVGRRFSGHVAGLGLRSPPVTVGPLGIEAAFQAAPSPPPARPFFLVCGTIEPRKNLITLLSAWRELAARHGPATSRLVVVGRRGWESENVIDLLERCPAVRAHVTEASGLSTAGLVRLMGHATALLMPSFAEGYGLPVLEAAASGLPVVASDIPVHREIAADFAEFLHPLDGLGWMRTVEDLAAPGSPLRATMAGRLAGYRSPTWADHFARVDPVLAALAG</sequence>